<name>A0A376F9N9_ENTAS</name>
<dbReference type="RefSeq" id="WP_054829618.1">
    <property type="nucleotide sequence ID" value="NZ_CP011863.1"/>
</dbReference>
<protein>
    <submittedName>
        <fullName evidence="1">Bacteriophage protein</fullName>
    </submittedName>
</protein>
<dbReference type="EMBL" id="UFYI01000007">
    <property type="protein sequence ID" value="STD21357.1"/>
    <property type="molecule type" value="Genomic_DNA"/>
</dbReference>
<dbReference type="Pfam" id="PF13269">
    <property type="entry name" value="DUF4060"/>
    <property type="match status" value="1"/>
</dbReference>
<reference evidence="1 2" key="1">
    <citation type="submission" date="2018-06" db="EMBL/GenBank/DDBJ databases">
        <authorList>
            <consortium name="Pathogen Informatics"/>
            <person name="Doyle S."/>
        </authorList>
    </citation>
    <scope>NUCLEOTIDE SEQUENCE [LARGE SCALE GENOMIC DNA]</scope>
    <source>
        <strain evidence="1 2">NCTC12123</strain>
    </source>
</reference>
<dbReference type="InterPro" id="IPR025135">
    <property type="entry name" value="DUF4060"/>
</dbReference>
<evidence type="ECO:0000313" key="2">
    <source>
        <dbReference type="Proteomes" id="UP000255163"/>
    </source>
</evidence>
<gene>
    <name evidence="1" type="ORF">NCTC12123_02687</name>
</gene>
<accession>A0A376F9N9</accession>
<evidence type="ECO:0000313" key="1">
    <source>
        <dbReference type="EMBL" id="STD21357.1"/>
    </source>
</evidence>
<sequence>MRLINRSAKDSIGGPACAAALKCHVEKFGEHGCRYTQTIYTVRVSGQKVTVEIVNRSRSYVATAMIGARHLRRLPGLTDS</sequence>
<proteinExistence type="predicted"/>
<organism evidence="1 2">
    <name type="scientific">Enterobacter asburiae</name>
    <dbReference type="NCBI Taxonomy" id="61645"/>
    <lineage>
        <taxon>Bacteria</taxon>
        <taxon>Pseudomonadati</taxon>
        <taxon>Pseudomonadota</taxon>
        <taxon>Gammaproteobacteria</taxon>
        <taxon>Enterobacterales</taxon>
        <taxon>Enterobacteriaceae</taxon>
        <taxon>Enterobacter</taxon>
        <taxon>Enterobacter cloacae complex</taxon>
    </lineage>
</organism>
<dbReference type="Proteomes" id="UP000255163">
    <property type="component" value="Unassembled WGS sequence"/>
</dbReference>
<dbReference type="AlphaFoldDB" id="A0A376F9N9"/>